<feature type="domain" description="TCP" evidence="7">
    <location>
        <begin position="152"/>
        <end position="210"/>
    </location>
</feature>
<dbReference type="OrthoDB" id="1889307at2759"/>
<evidence type="ECO:0000313" key="8">
    <source>
        <dbReference type="EMBL" id="KAF9663824.1"/>
    </source>
</evidence>
<name>A0A835J8Q1_9ROSI</name>
<dbReference type="PANTHER" id="PTHR31072">
    <property type="entry name" value="TRANSCRIPTION FACTOR TCP4-RELATED"/>
    <property type="match status" value="1"/>
</dbReference>
<dbReference type="InterPro" id="IPR017887">
    <property type="entry name" value="TF_TCP_subgr"/>
</dbReference>
<keyword evidence="9" id="KW-1185">Reference proteome</keyword>
<keyword evidence="4" id="KW-0804">Transcription</keyword>
<sequence>MVKCDMWHHLYHCFIFKSSLEHGRLNSGIFLAFSNGLPSPICLFSVIKAKLFILQKYDIQISYQMFVRHRQPCCRIHYLSLYTIFQLSRSLFCAPIDDERHKMITSSKEVDCPPKKEDDTTDGKISKASSSSSPWLRLKDPRIVRVSRAFGGKDRHSKVCTIRGLRDRRVRLSVATAIQLYDLQDRLGLNQPSKVVDWLLNAAKHDIDELPPLPMIPGNLSLNHQAMLGSSHELGALQYGKDVFKMNNSSINWEDPNAFPRPNSWNADAFWRAKSKEVVMDQLNEKEHWKKRNEGDTQDSNVEGNSTAQVSSSNFFHRANQSSLPSLINNAMPYGSFFHLEPPNFPLSNMGNHGFSTHTGDIHNLNAVPLSSALSLSSNSQFFVCPPGTTQSYFPSHVTASMENDPRQINHFQVLTPSTQNLFPNSLTPSPYHTSQTMKPSQYFSVTPSPLRSDQNSESPPDHKDPGFPV</sequence>
<evidence type="ECO:0000256" key="3">
    <source>
        <dbReference type="ARBA" id="ARBA00023125"/>
    </source>
</evidence>
<evidence type="ECO:0000256" key="5">
    <source>
        <dbReference type="ARBA" id="ARBA00023242"/>
    </source>
</evidence>
<dbReference type="AlphaFoldDB" id="A0A835J8Q1"/>
<evidence type="ECO:0000259" key="7">
    <source>
        <dbReference type="PROSITE" id="PS51369"/>
    </source>
</evidence>
<accession>A0A835J8Q1</accession>
<evidence type="ECO:0000256" key="1">
    <source>
        <dbReference type="ARBA" id="ARBA00004123"/>
    </source>
</evidence>
<protein>
    <recommendedName>
        <fullName evidence="7">TCP domain-containing protein</fullName>
    </recommendedName>
</protein>
<feature type="compositionally biased region" description="Basic and acidic residues" evidence="6">
    <location>
        <begin position="460"/>
        <end position="470"/>
    </location>
</feature>
<dbReference type="PROSITE" id="PS51369">
    <property type="entry name" value="TCP"/>
    <property type="match status" value="1"/>
</dbReference>
<feature type="region of interest" description="Disordered" evidence="6">
    <location>
        <begin position="285"/>
        <end position="309"/>
    </location>
</feature>
<dbReference type="PANTHER" id="PTHR31072:SF147">
    <property type="entry name" value="TRANSCRIPTION FACTOR TCP13"/>
    <property type="match status" value="1"/>
</dbReference>
<evidence type="ECO:0000256" key="4">
    <source>
        <dbReference type="ARBA" id="ARBA00023163"/>
    </source>
</evidence>
<dbReference type="InterPro" id="IPR005333">
    <property type="entry name" value="Transcription_factor_TCP"/>
</dbReference>
<feature type="compositionally biased region" description="Polar residues" evidence="6">
    <location>
        <begin position="298"/>
        <end position="309"/>
    </location>
</feature>
<feature type="compositionally biased region" description="Basic and acidic residues" evidence="6">
    <location>
        <begin position="285"/>
        <end position="295"/>
    </location>
</feature>
<comment type="subcellular location">
    <subcellularLocation>
        <location evidence="1">Nucleus</location>
    </subcellularLocation>
</comment>
<dbReference type="GO" id="GO:0043565">
    <property type="term" value="F:sequence-specific DNA binding"/>
    <property type="evidence" value="ECO:0007669"/>
    <property type="project" value="TreeGrafter"/>
</dbReference>
<evidence type="ECO:0000256" key="6">
    <source>
        <dbReference type="SAM" id="MobiDB-lite"/>
    </source>
</evidence>
<comment type="caution">
    <text evidence="8">The sequence shown here is derived from an EMBL/GenBank/DDBJ whole genome shotgun (WGS) entry which is preliminary data.</text>
</comment>
<evidence type="ECO:0000256" key="2">
    <source>
        <dbReference type="ARBA" id="ARBA00023015"/>
    </source>
</evidence>
<gene>
    <name evidence="8" type="ORF">SADUNF_Sadunf17G0092100</name>
</gene>
<feature type="compositionally biased region" description="Basic and acidic residues" evidence="6">
    <location>
        <begin position="107"/>
        <end position="125"/>
    </location>
</feature>
<proteinExistence type="predicted"/>
<dbReference type="EMBL" id="JADGMS010000017">
    <property type="protein sequence ID" value="KAF9663824.1"/>
    <property type="molecule type" value="Genomic_DNA"/>
</dbReference>
<dbReference type="GO" id="GO:0005634">
    <property type="term" value="C:nucleus"/>
    <property type="evidence" value="ECO:0007669"/>
    <property type="project" value="UniProtKB-SubCell"/>
</dbReference>
<feature type="region of interest" description="Disordered" evidence="6">
    <location>
        <begin position="426"/>
        <end position="470"/>
    </location>
</feature>
<reference evidence="8 9" key="1">
    <citation type="submission" date="2020-10" db="EMBL/GenBank/DDBJ databases">
        <title>Plant Genome Project.</title>
        <authorList>
            <person name="Zhang R.-G."/>
        </authorList>
    </citation>
    <scope>NUCLEOTIDE SEQUENCE [LARGE SCALE GENOMIC DNA]</scope>
    <source>
        <strain evidence="8">FAFU-HL-1</strain>
        <tissue evidence="8">Leaf</tissue>
    </source>
</reference>
<keyword evidence="2" id="KW-0805">Transcription regulation</keyword>
<organism evidence="8 9">
    <name type="scientific">Salix dunnii</name>
    <dbReference type="NCBI Taxonomy" id="1413687"/>
    <lineage>
        <taxon>Eukaryota</taxon>
        <taxon>Viridiplantae</taxon>
        <taxon>Streptophyta</taxon>
        <taxon>Embryophyta</taxon>
        <taxon>Tracheophyta</taxon>
        <taxon>Spermatophyta</taxon>
        <taxon>Magnoliopsida</taxon>
        <taxon>eudicotyledons</taxon>
        <taxon>Gunneridae</taxon>
        <taxon>Pentapetalae</taxon>
        <taxon>rosids</taxon>
        <taxon>fabids</taxon>
        <taxon>Malpighiales</taxon>
        <taxon>Salicaceae</taxon>
        <taxon>Saliceae</taxon>
        <taxon>Salix</taxon>
    </lineage>
</organism>
<dbReference type="Pfam" id="PF03634">
    <property type="entry name" value="TCP"/>
    <property type="match status" value="1"/>
</dbReference>
<dbReference type="GO" id="GO:0003700">
    <property type="term" value="F:DNA-binding transcription factor activity"/>
    <property type="evidence" value="ECO:0007669"/>
    <property type="project" value="InterPro"/>
</dbReference>
<dbReference type="Proteomes" id="UP000657918">
    <property type="component" value="Unassembled WGS sequence"/>
</dbReference>
<evidence type="ECO:0000313" key="9">
    <source>
        <dbReference type="Proteomes" id="UP000657918"/>
    </source>
</evidence>
<feature type="compositionally biased region" description="Polar residues" evidence="6">
    <location>
        <begin position="426"/>
        <end position="459"/>
    </location>
</feature>
<feature type="region of interest" description="Disordered" evidence="6">
    <location>
        <begin position="107"/>
        <end position="134"/>
    </location>
</feature>
<keyword evidence="3" id="KW-0238">DNA-binding</keyword>
<keyword evidence="5" id="KW-0539">Nucleus</keyword>